<dbReference type="SUPFAM" id="SSF143631">
    <property type="entry name" value="ApbE-like"/>
    <property type="match status" value="1"/>
</dbReference>
<evidence type="ECO:0000256" key="6">
    <source>
        <dbReference type="ARBA" id="ARBA00022827"/>
    </source>
</evidence>
<dbReference type="Pfam" id="PF02424">
    <property type="entry name" value="ApbE"/>
    <property type="match status" value="1"/>
</dbReference>
<proteinExistence type="inferred from homology"/>
<dbReference type="RefSeq" id="WP_094757450.1">
    <property type="nucleotide sequence ID" value="NZ_FQYT01000031.1"/>
</dbReference>
<comment type="catalytic activity">
    <reaction evidence="9 10">
        <text>L-threonyl-[protein] + FAD = FMN-L-threonyl-[protein] + AMP + H(+)</text>
        <dbReference type="Rhea" id="RHEA:36847"/>
        <dbReference type="Rhea" id="RHEA-COMP:11060"/>
        <dbReference type="Rhea" id="RHEA-COMP:11061"/>
        <dbReference type="ChEBI" id="CHEBI:15378"/>
        <dbReference type="ChEBI" id="CHEBI:30013"/>
        <dbReference type="ChEBI" id="CHEBI:57692"/>
        <dbReference type="ChEBI" id="CHEBI:74257"/>
        <dbReference type="ChEBI" id="CHEBI:456215"/>
        <dbReference type="EC" id="2.7.1.180"/>
    </reaction>
</comment>
<evidence type="ECO:0000256" key="11">
    <source>
        <dbReference type="PIRSR" id="PIRSR006268-2"/>
    </source>
</evidence>
<gene>
    <name evidence="12" type="ORF">SAMN02745691_02321</name>
</gene>
<reference evidence="12 13" key="1">
    <citation type="submission" date="2016-11" db="EMBL/GenBank/DDBJ databases">
        <authorList>
            <person name="Jaros S."/>
            <person name="Januszkiewicz K."/>
            <person name="Wedrychowicz H."/>
        </authorList>
    </citation>
    <scope>NUCLEOTIDE SEQUENCE [LARGE SCALE GENOMIC DNA]</scope>
    <source>
        <strain evidence="12 13">DSM 15970</strain>
    </source>
</reference>
<organism evidence="12 13">
    <name type="scientific">Parasporobacterium paucivorans DSM 15970</name>
    <dbReference type="NCBI Taxonomy" id="1122934"/>
    <lineage>
        <taxon>Bacteria</taxon>
        <taxon>Bacillati</taxon>
        <taxon>Bacillota</taxon>
        <taxon>Clostridia</taxon>
        <taxon>Lachnospirales</taxon>
        <taxon>Lachnospiraceae</taxon>
        <taxon>Parasporobacterium</taxon>
    </lineage>
</organism>
<keyword evidence="6 10" id="KW-0274">FAD</keyword>
<keyword evidence="13" id="KW-1185">Reference proteome</keyword>
<dbReference type="STRING" id="1122934.SAMN02745691_02321"/>
<keyword evidence="3 10" id="KW-0285">Flavoprotein</keyword>
<keyword evidence="12" id="KW-0449">Lipoprotein</keyword>
<feature type="binding site" evidence="11">
    <location>
        <position position="268"/>
    </location>
    <ligand>
        <name>Mg(2+)</name>
        <dbReference type="ChEBI" id="CHEBI:18420"/>
    </ligand>
</feature>
<dbReference type="AlphaFoldDB" id="A0A1M6L3C0"/>
<comment type="similarity">
    <text evidence="10">Belongs to the ApbE family.</text>
</comment>
<sequence length="325" mass="36405">MTNEKNMQTKFYALGTLNYINMFNCADIEILDKVTERIYEIDDVLSAFKNDSDISKINNSAGRDFVDINKDTYDILEHAIHFSKLSSGCFDVTIGPLVKLWGIGKKTNYIPDDTEIAREMNKVDYRDILLDKVNIRATLRCEDQSIDLGGIAKGYAADEAKRILMENGVKHALINLGGNIVTLGTRVDGTPWKIGIQNPLMQTGQYIGVLSLEEKTIVTSGTNERFFIKDGIRYHHIIDRYTGYPSRSGLLSVTAVCDNSMYADALTTSLFTMGVDEGLKLLELIKEDAIFITDKMEVIMTNGLLEKFKITNTSIKSKRAGFYGN</sequence>
<evidence type="ECO:0000256" key="1">
    <source>
        <dbReference type="ARBA" id="ARBA00011955"/>
    </source>
</evidence>
<dbReference type="GO" id="GO:0046872">
    <property type="term" value="F:metal ion binding"/>
    <property type="evidence" value="ECO:0007669"/>
    <property type="project" value="UniProtKB-UniRule"/>
</dbReference>
<dbReference type="PIRSF" id="PIRSF006268">
    <property type="entry name" value="ApbE"/>
    <property type="match status" value="1"/>
</dbReference>
<evidence type="ECO:0000256" key="7">
    <source>
        <dbReference type="ARBA" id="ARBA00022842"/>
    </source>
</evidence>
<accession>A0A1M6L3C0</accession>
<protein>
    <recommendedName>
        <fullName evidence="2 10">FAD:protein FMN transferase</fullName>
        <ecNumber evidence="1 10">2.7.1.180</ecNumber>
    </recommendedName>
    <alternativeName>
        <fullName evidence="8 10">Flavin transferase</fullName>
    </alternativeName>
</protein>
<evidence type="ECO:0000256" key="5">
    <source>
        <dbReference type="ARBA" id="ARBA00022723"/>
    </source>
</evidence>
<keyword evidence="4 10" id="KW-0808">Transferase</keyword>
<feature type="binding site" evidence="11">
    <location>
        <position position="264"/>
    </location>
    <ligand>
        <name>Mg(2+)</name>
        <dbReference type="ChEBI" id="CHEBI:18420"/>
    </ligand>
</feature>
<dbReference type="Gene3D" id="3.10.520.10">
    <property type="entry name" value="ApbE-like domains"/>
    <property type="match status" value="1"/>
</dbReference>
<dbReference type="Proteomes" id="UP000184342">
    <property type="component" value="Unassembled WGS sequence"/>
</dbReference>
<comment type="cofactor">
    <cofactor evidence="11">
        <name>Mg(2+)</name>
        <dbReference type="ChEBI" id="CHEBI:18420"/>
    </cofactor>
    <cofactor evidence="11">
        <name>Mn(2+)</name>
        <dbReference type="ChEBI" id="CHEBI:29035"/>
    </cofactor>
    <text evidence="11">Magnesium. Can also use manganese.</text>
</comment>
<dbReference type="PANTHER" id="PTHR30040:SF2">
    <property type="entry name" value="FAD:PROTEIN FMN TRANSFERASE"/>
    <property type="match status" value="1"/>
</dbReference>
<dbReference type="InterPro" id="IPR003374">
    <property type="entry name" value="ApbE-like_sf"/>
</dbReference>
<name>A0A1M6L3C0_9FIRM</name>
<dbReference type="EC" id="2.7.1.180" evidence="1 10"/>
<feature type="binding site" evidence="11">
    <location>
        <position position="150"/>
    </location>
    <ligand>
        <name>Mg(2+)</name>
        <dbReference type="ChEBI" id="CHEBI:18420"/>
    </ligand>
</feature>
<dbReference type="EMBL" id="FQYT01000031">
    <property type="protein sequence ID" value="SHJ65634.1"/>
    <property type="molecule type" value="Genomic_DNA"/>
</dbReference>
<evidence type="ECO:0000256" key="10">
    <source>
        <dbReference type="PIRNR" id="PIRNR006268"/>
    </source>
</evidence>
<dbReference type="InterPro" id="IPR024932">
    <property type="entry name" value="ApbE"/>
</dbReference>
<evidence type="ECO:0000256" key="2">
    <source>
        <dbReference type="ARBA" id="ARBA00016337"/>
    </source>
</evidence>
<keyword evidence="7 10" id="KW-0460">Magnesium</keyword>
<evidence type="ECO:0000256" key="9">
    <source>
        <dbReference type="ARBA" id="ARBA00048540"/>
    </source>
</evidence>
<dbReference type="PANTHER" id="PTHR30040">
    <property type="entry name" value="THIAMINE BIOSYNTHESIS LIPOPROTEIN APBE"/>
    <property type="match status" value="1"/>
</dbReference>
<evidence type="ECO:0000313" key="13">
    <source>
        <dbReference type="Proteomes" id="UP000184342"/>
    </source>
</evidence>
<evidence type="ECO:0000256" key="4">
    <source>
        <dbReference type="ARBA" id="ARBA00022679"/>
    </source>
</evidence>
<evidence type="ECO:0000313" key="12">
    <source>
        <dbReference type="EMBL" id="SHJ65634.1"/>
    </source>
</evidence>
<dbReference type="GO" id="GO:0016740">
    <property type="term" value="F:transferase activity"/>
    <property type="evidence" value="ECO:0007669"/>
    <property type="project" value="UniProtKB-UniRule"/>
</dbReference>
<dbReference type="OrthoDB" id="9778595at2"/>
<evidence type="ECO:0000256" key="8">
    <source>
        <dbReference type="ARBA" id="ARBA00031306"/>
    </source>
</evidence>
<keyword evidence="5 10" id="KW-0479">Metal-binding</keyword>
<evidence type="ECO:0000256" key="3">
    <source>
        <dbReference type="ARBA" id="ARBA00022630"/>
    </source>
</evidence>